<dbReference type="PANTHER" id="PTHR22945">
    <property type="entry name" value="SERPENTINE RECEPTOR, CLASS D DELTA"/>
    <property type="match status" value="1"/>
</dbReference>
<keyword evidence="7" id="KW-1185">Reference proteome</keyword>
<name>A0A2A6BU22_PRIPA</name>
<comment type="similarity">
    <text evidence="2">Belongs to the nematode receptor-like protein srd family.</text>
</comment>
<dbReference type="InterPro" id="IPR019421">
    <property type="entry name" value="7TM_GPCR_serpentine_rcpt_Srd"/>
</dbReference>
<dbReference type="InterPro" id="IPR050920">
    <property type="entry name" value="Nematode_rcpt-like_delta"/>
</dbReference>
<evidence type="ECO:0000256" key="4">
    <source>
        <dbReference type="ARBA" id="ARBA00022989"/>
    </source>
</evidence>
<dbReference type="CDD" id="cd00637">
    <property type="entry name" value="7tm_classA_rhodopsin-like"/>
    <property type="match status" value="1"/>
</dbReference>
<protein>
    <submittedName>
        <fullName evidence="6">G protein-coupled receptor</fullName>
    </submittedName>
</protein>
<dbReference type="EnsemblMetazoa" id="PPA01694.1">
    <property type="protein sequence ID" value="PPA01694.1"/>
    <property type="gene ID" value="WBGene00091248"/>
</dbReference>
<keyword evidence="5" id="KW-0472">Membrane</keyword>
<dbReference type="AlphaFoldDB" id="A0A2A6BU22"/>
<reference evidence="7" key="1">
    <citation type="journal article" date="2008" name="Nat. Genet.">
        <title>The Pristionchus pacificus genome provides a unique perspective on nematode lifestyle and parasitism.</title>
        <authorList>
            <person name="Dieterich C."/>
            <person name="Clifton S.W."/>
            <person name="Schuster L.N."/>
            <person name="Chinwalla A."/>
            <person name="Delehaunty K."/>
            <person name="Dinkelacker I."/>
            <person name="Fulton L."/>
            <person name="Fulton R."/>
            <person name="Godfrey J."/>
            <person name="Minx P."/>
            <person name="Mitreva M."/>
            <person name="Roeseler W."/>
            <person name="Tian H."/>
            <person name="Witte H."/>
            <person name="Yang S.P."/>
            <person name="Wilson R.K."/>
            <person name="Sommer R.J."/>
        </authorList>
    </citation>
    <scope>NUCLEOTIDE SEQUENCE [LARGE SCALE GENOMIC DNA]</scope>
    <source>
        <strain evidence="7">PS312</strain>
    </source>
</reference>
<comment type="subcellular location">
    <subcellularLocation>
        <location evidence="1">Membrane</location>
        <topology evidence="1">Multi-pass membrane protein</topology>
    </subcellularLocation>
</comment>
<evidence type="ECO:0000256" key="2">
    <source>
        <dbReference type="ARBA" id="ARBA00009166"/>
    </source>
</evidence>
<dbReference type="Pfam" id="PF10317">
    <property type="entry name" value="7TM_GPCR_Srd"/>
    <property type="match status" value="3"/>
</dbReference>
<evidence type="ECO:0000313" key="6">
    <source>
        <dbReference type="EnsemblMetazoa" id="PPA01694.1"/>
    </source>
</evidence>
<sequence>MELDLAEHSAKISAIVSQSALCLTGFSINFLLMYAIMCHTPASFKNYSSLLLLTAINDTICIVCDALNIIRTLPTPFVIGHIWHGLCLYVSKETCHNIFSVYLHTITNAIALMVVSFWYRYYVLRHSHPPRPLKVAILVIALYLPSFAQMVTLPFARLPSDAVKASLSPFYQNLEKYDFTGTPSMGNLFADYGTWYPMIMPFPCYAFILIVRYKILRQLRASGSQISERTKELHIQLVRTLTYHACLPFFVVIADAMFTVLLMDVYRHPLMENFVFCIATIPACLSPIFTMMELEFADHSAKIAAIVSQSVLCLIGFSINILLMYAIIRHTPASFKNYSSLLFLTAVNDTIGIVSDALIIIRTMPTPVVVAQIWHGPCLLISKGMPYTIFCLPSYNYKCNIAHGGLILVSVLCSSNLTPAQTAQSCRFSNRFVSSLLRTDGTLSRGNLFATLYPMIMPFPSYAFILIVRYKILRQLRASGTHSERTKEMHIQLVRTLTYHACLPLFVFIADVMFAVMLMNVFRHPLMENFITTFPACLSPIVTMLLIRPYRAFVFRKSRGRRRVEMLDSAMTISNSIRIKDNATLRLESTKVDAAKSSVWIFLSILREDKTDCHDNVRSYVDDYFRGQEYGFPNHARTTTTCTTAATGMCNNNFFAFPDACGIRKTIRYVQANLRNRIILIVEIIQMCRLIEFMNFYQMQKDDPVKATEESIFGGFCRFEDTNKCRDHAIVYAQYFRKNWLNAPGSALSGIHNKDEAGCKKNSEFSKSAISMLTFLYFRLNKLCVSDPTRTTAAAGLCSSYFSRPDAAEMTREYLAFSTWTRSIFNVVMLKPSVHETLRTELERLEVDFKALCEELGTSVERKNKTMSRRKQRASPTKSEDDLFDNIMASSSGQAPPTEEEKLRRMIEEVSADFLDDEPDIALLGAKLDRANDMYGKYMMEEMRIRVFKTTGTDMVPGDKNKVTVQSATAAMDSALSAEFSLAEYRRKPEQPKGYSRVAWIDTVKMAKKLAELIAHMAIVQRSGDLDTLNEDMTADAMLVAEAFVNRKKTNTQERNDQITNLIAHEVIKRLDDHEYFFCPFCSAIEFNIKQFLAHFATQSHTLAMKRQCESDTSTMLFLLVHKLFISLTAICDDLHIFYSKVYTGPILKNGSIMPNPGKETIPTLDFLAEIEKKYGQKINGDLDETRLQDATYIASVLPEIIKRHKSPIGKKLFAEFDKYLAKGTSLLSPLPMDNEHKRVAVSSPREPDEYVGEQLNLLTVSINVHMRAEL</sequence>
<keyword evidence="4" id="KW-1133">Transmembrane helix</keyword>
<reference evidence="6" key="2">
    <citation type="submission" date="2022-06" db="UniProtKB">
        <authorList>
            <consortium name="EnsemblMetazoa"/>
        </authorList>
    </citation>
    <scope>IDENTIFICATION</scope>
    <source>
        <strain evidence="6">PS312</strain>
    </source>
</reference>
<proteinExistence type="inferred from homology"/>
<dbReference type="GO" id="GO:0016020">
    <property type="term" value="C:membrane"/>
    <property type="evidence" value="ECO:0007669"/>
    <property type="project" value="UniProtKB-SubCell"/>
</dbReference>
<organism evidence="6 7">
    <name type="scientific">Pristionchus pacificus</name>
    <name type="common">Parasitic nematode worm</name>
    <dbReference type="NCBI Taxonomy" id="54126"/>
    <lineage>
        <taxon>Eukaryota</taxon>
        <taxon>Metazoa</taxon>
        <taxon>Ecdysozoa</taxon>
        <taxon>Nematoda</taxon>
        <taxon>Chromadorea</taxon>
        <taxon>Rhabditida</taxon>
        <taxon>Rhabditina</taxon>
        <taxon>Diplogasteromorpha</taxon>
        <taxon>Diplogasteroidea</taxon>
        <taxon>Neodiplogasteridae</taxon>
        <taxon>Pristionchus</taxon>
    </lineage>
</organism>
<evidence type="ECO:0000256" key="5">
    <source>
        <dbReference type="ARBA" id="ARBA00023136"/>
    </source>
</evidence>
<dbReference type="PANTHER" id="PTHR22945:SF40">
    <property type="entry name" value="SERPENTINE RECEPTOR, CLASS D (DELTA)-RELATED"/>
    <property type="match status" value="1"/>
</dbReference>
<dbReference type="Proteomes" id="UP000005239">
    <property type="component" value="Unassembled WGS sequence"/>
</dbReference>
<evidence type="ECO:0000313" key="7">
    <source>
        <dbReference type="Proteomes" id="UP000005239"/>
    </source>
</evidence>
<accession>A0A8R1Y586</accession>
<keyword evidence="3" id="KW-0812">Transmembrane</keyword>
<dbReference type="SUPFAM" id="SSF81321">
    <property type="entry name" value="Family A G protein-coupled receptor-like"/>
    <property type="match status" value="1"/>
</dbReference>
<accession>A0A2A6BU22</accession>
<evidence type="ECO:0000256" key="3">
    <source>
        <dbReference type="ARBA" id="ARBA00022692"/>
    </source>
</evidence>
<gene>
    <name evidence="6" type="primary">WBGene00091248</name>
</gene>
<evidence type="ECO:0000256" key="1">
    <source>
        <dbReference type="ARBA" id="ARBA00004141"/>
    </source>
</evidence>